<dbReference type="RefSeq" id="WP_317080487.1">
    <property type="nucleotide sequence ID" value="NZ_CP136594.1"/>
</dbReference>
<dbReference type="AlphaFoldDB" id="A0AA97F592"/>
<dbReference type="InterPro" id="IPR009956">
    <property type="entry name" value="Post-segregation_anti-tox_CcdA"/>
</dbReference>
<dbReference type="Pfam" id="PF07362">
    <property type="entry name" value="CcdA"/>
    <property type="match status" value="1"/>
</dbReference>
<evidence type="ECO:0000313" key="3">
    <source>
        <dbReference type="Proteomes" id="UP001302429"/>
    </source>
</evidence>
<name>A0AA97F592_9SPHN</name>
<protein>
    <submittedName>
        <fullName evidence="2">Type II toxin-antitoxin system CcdA family antitoxin</fullName>
    </submittedName>
</protein>
<evidence type="ECO:0000256" key="1">
    <source>
        <dbReference type="ARBA" id="ARBA00022649"/>
    </source>
</evidence>
<keyword evidence="3" id="KW-1185">Reference proteome</keyword>
<sequence>MRMKHSTPRKATNITLDPVAVDEAKQLGINVSQACENGLRSEIAKAKGEQWLEENREAIDAFNEWIAENGLPLEEHRQF</sequence>
<organism evidence="2 3">
    <name type="scientific">Alterisphingorhabdus coralli</name>
    <dbReference type="NCBI Taxonomy" id="3071408"/>
    <lineage>
        <taxon>Bacteria</taxon>
        <taxon>Pseudomonadati</taxon>
        <taxon>Pseudomonadota</taxon>
        <taxon>Alphaproteobacteria</taxon>
        <taxon>Sphingomonadales</taxon>
        <taxon>Sphingomonadaceae</taxon>
        <taxon>Alterisphingorhabdus (ex Yan et al. 2024)</taxon>
    </lineage>
</organism>
<dbReference type="Proteomes" id="UP001302429">
    <property type="component" value="Chromosome"/>
</dbReference>
<dbReference type="KEGG" id="acoa:RB602_10330"/>
<gene>
    <name evidence="2" type="ORF">RB602_10330</name>
</gene>
<reference evidence="2 3" key="1">
    <citation type="submission" date="2023-10" db="EMBL/GenBank/DDBJ databases">
        <title>Complete genome sequence of a Sphingomonadaceae bacterium.</title>
        <authorList>
            <person name="Yan C."/>
        </authorList>
    </citation>
    <scope>NUCLEOTIDE SEQUENCE [LARGE SCALE GENOMIC DNA]</scope>
    <source>
        <strain evidence="2 3">SCSIO 66989</strain>
    </source>
</reference>
<evidence type="ECO:0000313" key="2">
    <source>
        <dbReference type="EMBL" id="WOE74251.1"/>
    </source>
</evidence>
<keyword evidence="1" id="KW-1277">Toxin-antitoxin system</keyword>
<proteinExistence type="predicted"/>
<accession>A0AA97F592</accession>
<dbReference type="EMBL" id="CP136594">
    <property type="protein sequence ID" value="WOE74251.1"/>
    <property type="molecule type" value="Genomic_DNA"/>
</dbReference>